<evidence type="ECO:0000313" key="3">
    <source>
        <dbReference type="Proteomes" id="UP000037784"/>
    </source>
</evidence>
<proteinExistence type="predicted"/>
<reference evidence="2 4" key="2">
    <citation type="submission" date="2015-07" db="EMBL/GenBank/DDBJ databases">
        <title>Whole genome sequence of Ardenticatena maritima DSM 23922.</title>
        <authorList>
            <person name="Hemp J."/>
            <person name="Ward L.M."/>
            <person name="Pace L.A."/>
            <person name="Fischer W.W."/>
        </authorList>
    </citation>
    <scope>NUCLEOTIDE SEQUENCE [LARGE SCALE GENOMIC DNA]</scope>
    <source>
        <strain evidence="2 4">110S</strain>
    </source>
</reference>
<accession>A0A0N0RFN3</accession>
<dbReference type="SUPFAM" id="SSF51735">
    <property type="entry name" value="NAD(P)-binding Rossmann-fold domains"/>
    <property type="match status" value="1"/>
</dbReference>
<reference evidence="1 3" key="1">
    <citation type="journal article" date="2015" name="Genome Announc.">
        <title>Draft Genome Sequence of a Heterotrophic Facultative Anaerobic Thermophilic Bacterium, Ardenticatena maritima Strain 110ST.</title>
        <authorList>
            <person name="Kawaichi S."/>
            <person name="Yoshida T."/>
            <person name="Sako Y."/>
            <person name="Nakamura R."/>
        </authorList>
    </citation>
    <scope>NUCLEOTIDE SEQUENCE [LARGE SCALE GENOMIC DNA]</scope>
    <source>
        <strain evidence="1 3">110S</strain>
    </source>
</reference>
<dbReference type="AlphaFoldDB" id="A0A0N0RFN3"/>
<dbReference type="InterPro" id="IPR018187">
    <property type="entry name" value="Asp/Glu_racemase_AS_1"/>
</dbReference>
<sequence length="591" mass="66062">MEIQGRTILVLGGYGLVGMAVCRELIPRRPQRLIVSSLLEDEARKAVQRLRDEFPESDVELIPAWGNVFVRAAMKDMPRREVLKSPKYRHWVFEDVLGELNETIVQESFLAQLVMGTSEYAPGIVPDAIIDCINTATALAYQDIYTSAAEVLDIYDRATQLWAMGKEKPAEQNGEYVDAVERLLASIYVPQLVRHVQILHEAMRRAGTRAYIKVGTSGTGGMGLNIPYTHGEEKPSRVLLSKTAMAGAHTLLLFLMARTPGGPVVKEVKPTAAITWKQIGYGPIQKRGRPFPLYDCPPDEGIRLEEGQEFVLENIPAGREVGGLLESVFIDTGENGYFSLAEYTALTALGQMEAVTPEDIAVTVVRELEGVNTGRDVINALDGAVLGPSYRAGVLRQRAIALAQRLEAEHGVDSVAFEILGPPKLSKLLYEAYMLKRVRGTVSAVAQSDPQALSDELAALVREDARLRQALLSIGIPILMPDGRTLLAANRRRPEHRWERYRWQVTPETIERWAESEWVDLRVQNMARWVERMQRLLDEAAAVPPPDFDSSSRYDRPMFDPATWTFEDRINIGEIAAWIFSNEEGGRRMKE</sequence>
<protein>
    <recommendedName>
        <fullName evidence="5">Short-chain dehydrogenase</fullName>
    </recommendedName>
</protein>
<name>A0A0N0RFN3_9CHLR</name>
<dbReference type="PROSITE" id="PS00923">
    <property type="entry name" value="ASP_GLU_RACEMASE_1"/>
    <property type="match status" value="1"/>
</dbReference>
<dbReference type="STRING" id="872965.SE16_14915"/>
<dbReference type="OrthoDB" id="9803111at2"/>
<dbReference type="EMBL" id="LGKN01000009">
    <property type="protein sequence ID" value="KPL86552.1"/>
    <property type="molecule type" value="Genomic_DNA"/>
</dbReference>
<evidence type="ECO:0008006" key="5">
    <source>
        <dbReference type="Google" id="ProtNLM"/>
    </source>
</evidence>
<evidence type="ECO:0000313" key="1">
    <source>
        <dbReference type="EMBL" id="GAP63558.1"/>
    </source>
</evidence>
<comment type="caution">
    <text evidence="1">The sequence shown here is derived from an EMBL/GenBank/DDBJ whole genome shotgun (WGS) entry which is preliminary data.</text>
</comment>
<dbReference type="InParanoid" id="A0A0N0RFN3"/>
<reference evidence="3" key="3">
    <citation type="submission" date="2015-08" db="EMBL/GenBank/DDBJ databases">
        <title>Draft Genome Sequence of a Heterotrophic Facultative Anaerobic Bacterium Ardenticatena maritima Strain 110S.</title>
        <authorList>
            <person name="Kawaichi S."/>
            <person name="Yoshida T."/>
            <person name="Sako Y."/>
            <person name="Nakamura R."/>
        </authorList>
    </citation>
    <scope>NUCLEOTIDE SEQUENCE [LARGE SCALE GENOMIC DNA]</scope>
    <source>
        <strain evidence="3">110S</strain>
    </source>
</reference>
<dbReference type="InterPro" id="IPR036291">
    <property type="entry name" value="NAD(P)-bd_dom_sf"/>
</dbReference>
<dbReference type="Proteomes" id="UP000050502">
    <property type="component" value="Unassembled WGS sequence"/>
</dbReference>
<dbReference type="EMBL" id="BBZA01000165">
    <property type="protein sequence ID" value="GAP63558.1"/>
    <property type="molecule type" value="Genomic_DNA"/>
</dbReference>
<evidence type="ECO:0000313" key="4">
    <source>
        <dbReference type="Proteomes" id="UP000050502"/>
    </source>
</evidence>
<organism evidence="1 3">
    <name type="scientific">Ardenticatena maritima</name>
    <dbReference type="NCBI Taxonomy" id="872965"/>
    <lineage>
        <taxon>Bacteria</taxon>
        <taxon>Bacillati</taxon>
        <taxon>Chloroflexota</taxon>
        <taxon>Ardenticatenia</taxon>
        <taxon>Ardenticatenales</taxon>
        <taxon>Ardenticatenaceae</taxon>
        <taxon>Ardenticatena</taxon>
    </lineage>
</organism>
<dbReference type="RefSeq" id="WP_054493377.1">
    <property type="nucleotide sequence ID" value="NZ_BBZA01000165.1"/>
</dbReference>
<evidence type="ECO:0000313" key="2">
    <source>
        <dbReference type="EMBL" id="KPL86552.1"/>
    </source>
</evidence>
<keyword evidence="3" id="KW-1185">Reference proteome</keyword>
<dbReference type="Gene3D" id="3.40.50.720">
    <property type="entry name" value="NAD(P)-binding Rossmann-like Domain"/>
    <property type="match status" value="1"/>
</dbReference>
<gene>
    <name evidence="1" type="ORF">ARMA_1981</name>
    <name evidence="2" type="ORF">SE16_14915</name>
</gene>
<dbReference type="Proteomes" id="UP000037784">
    <property type="component" value="Unassembled WGS sequence"/>
</dbReference>